<feature type="chain" id="PRO_5046135367" evidence="1">
    <location>
        <begin position="20"/>
        <end position="105"/>
    </location>
</feature>
<evidence type="ECO:0000313" key="3">
    <source>
        <dbReference type="Proteomes" id="UP001449657"/>
    </source>
</evidence>
<evidence type="ECO:0000256" key="1">
    <source>
        <dbReference type="SAM" id="SignalP"/>
    </source>
</evidence>
<dbReference type="Proteomes" id="UP001449657">
    <property type="component" value="Chromosome"/>
</dbReference>
<dbReference type="EMBL" id="CP150096">
    <property type="protein sequence ID" value="WZN44082.1"/>
    <property type="molecule type" value="Genomic_DNA"/>
</dbReference>
<reference evidence="2 3" key="1">
    <citation type="submission" date="2024-03" db="EMBL/GenBank/DDBJ databases">
        <title>Chitinophaga caseinilytica sp. nov., a casein hydrolysing bacterium isolated from forest soil.</title>
        <authorList>
            <person name="Lee D.S."/>
            <person name="Han D.M."/>
            <person name="Baek J.H."/>
            <person name="Choi D.G."/>
            <person name="Jeon J.H."/>
            <person name="Jeon C.O."/>
        </authorList>
    </citation>
    <scope>NUCLEOTIDE SEQUENCE [LARGE SCALE GENOMIC DNA]</scope>
    <source>
        <strain evidence="2 3">KACC 19118</strain>
    </source>
</reference>
<keyword evidence="1" id="KW-0732">Signal</keyword>
<sequence length="105" mass="11349">MKKVVFAFACLMIGSGAIAADSKTTLPAEKKVVVAVKTNKSDIKVSASKQEVGNFRIQKAFQMWDACGQMITVWVSAPNGTAWNEMYSVAIDHVIGCLNSNGCYQ</sequence>
<dbReference type="RefSeq" id="WP_341838876.1">
    <property type="nucleotide sequence ID" value="NZ_CP149792.1"/>
</dbReference>
<gene>
    <name evidence="2" type="ORF">WJU22_14360</name>
</gene>
<organism evidence="2 3">
    <name type="scientific">Chitinophaga caseinilytica</name>
    <dbReference type="NCBI Taxonomy" id="2267521"/>
    <lineage>
        <taxon>Bacteria</taxon>
        <taxon>Pseudomonadati</taxon>
        <taxon>Bacteroidota</taxon>
        <taxon>Chitinophagia</taxon>
        <taxon>Chitinophagales</taxon>
        <taxon>Chitinophagaceae</taxon>
        <taxon>Chitinophaga</taxon>
    </lineage>
</organism>
<name>A0ABZ2YXW3_9BACT</name>
<feature type="signal peptide" evidence="1">
    <location>
        <begin position="1"/>
        <end position="19"/>
    </location>
</feature>
<protein>
    <submittedName>
        <fullName evidence="2">Uncharacterized protein</fullName>
    </submittedName>
</protein>
<keyword evidence="3" id="KW-1185">Reference proteome</keyword>
<proteinExistence type="predicted"/>
<evidence type="ECO:0000313" key="2">
    <source>
        <dbReference type="EMBL" id="WZN44082.1"/>
    </source>
</evidence>
<accession>A0ABZ2YXW3</accession>